<dbReference type="HOGENOM" id="CLU_2026476_0_0_1"/>
<dbReference type="EMBL" id="CAGA01000026">
    <property type="protein sequence ID" value="CCE30978.1"/>
    <property type="molecule type" value="Genomic_DNA"/>
</dbReference>
<evidence type="ECO:0000313" key="2">
    <source>
        <dbReference type="EMBL" id="CCE30978.1"/>
    </source>
</evidence>
<dbReference type="OrthoDB" id="10459073at2759"/>
<proteinExistence type="predicted"/>
<evidence type="ECO:0008006" key="4">
    <source>
        <dbReference type="Google" id="ProtNLM"/>
    </source>
</evidence>
<reference evidence="2 3" key="1">
    <citation type="journal article" date="2013" name="PLoS Genet.">
        <title>Plant-symbiotic fungi as chemical engineers: Multi-genome analysis of the Clavicipitaceae reveals dynamics of alkaloid loci.</title>
        <authorList>
            <person name="Schardl C.L."/>
            <person name="Young C.A."/>
            <person name="Hesse U."/>
            <person name="Amyotte S.G."/>
            <person name="Andreeva K."/>
            <person name="Calie P.J."/>
            <person name="Fleetwood D.J."/>
            <person name="Haws D.C."/>
            <person name="Moore N."/>
            <person name="Oeser B."/>
            <person name="Panaccione D.G."/>
            <person name="Schweri K.K."/>
            <person name="Voisey C.R."/>
            <person name="Farman M.L."/>
            <person name="Jaromczyk J.W."/>
            <person name="Roe B.A."/>
            <person name="O'Sullivan D.M."/>
            <person name="Scott B."/>
            <person name="Tudzynski P."/>
            <person name="An Z."/>
            <person name="Arnaoudova E.G."/>
            <person name="Bullock C.T."/>
            <person name="Charlton N.D."/>
            <person name="Chen L."/>
            <person name="Cox M."/>
            <person name="Dinkins R.D."/>
            <person name="Florea S."/>
            <person name="Glenn A.E."/>
            <person name="Gordon A."/>
            <person name="Gueldener U."/>
            <person name="Harris D.R."/>
            <person name="Hollin W."/>
            <person name="Jaromczyk J."/>
            <person name="Johnson R.D."/>
            <person name="Khan A.K."/>
            <person name="Leistner E."/>
            <person name="Leuchtmann A."/>
            <person name="Li C."/>
            <person name="Liu J."/>
            <person name="Liu J."/>
            <person name="Liu M."/>
            <person name="Mace W."/>
            <person name="Machado C."/>
            <person name="Nagabhyru P."/>
            <person name="Pan J."/>
            <person name="Schmid J."/>
            <person name="Sugawara K."/>
            <person name="Steiner U."/>
            <person name="Takach J.E."/>
            <person name="Tanaka E."/>
            <person name="Webb J.S."/>
            <person name="Wilson E.V."/>
            <person name="Wiseman J.L."/>
            <person name="Yoshida R."/>
            <person name="Zeng Z."/>
        </authorList>
    </citation>
    <scope>NUCLEOTIDE SEQUENCE [LARGE SCALE GENOMIC DNA]</scope>
    <source>
        <strain evidence="2 3">20.1</strain>
    </source>
</reference>
<evidence type="ECO:0000313" key="3">
    <source>
        <dbReference type="Proteomes" id="UP000016801"/>
    </source>
</evidence>
<dbReference type="AlphaFoldDB" id="M1WBC3"/>
<keyword evidence="3" id="KW-1185">Reference proteome</keyword>
<dbReference type="PhylomeDB" id="M1WBC3"/>
<organism evidence="2 3">
    <name type="scientific">Claviceps purpurea (strain 20.1)</name>
    <name type="common">Ergot fungus</name>
    <name type="synonym">Sphacelia segetum</name>
    <dbReference type="NCBI Taxonomy" id="1111077"/>
    <lineage>
        <taxon>Eukaryota</taxon>
        <taxon>Fungi</taxon>
        <taxon>Dikarya</taxon>
        <taxon>Ascomycota</taxon>
        <taxon>Pezizomycotina</taxon>
        <taxon>Sordariomycetes</taxon>
        <taxon>Hypocreomycetidae</taxon>
        <taxon>Hypocreales</taxon>
        <taxon>Clavicipitaceae</taxon>
        <taxon>Claviceps</taxon>
    </lineage>
</organism>
<feature type="compositionally biased region" description="Polar residues" evidence="1">
    <location>
        <begin position="68"/>
        <end position="78"/>
    </location>
</feature>
<comment type="caution">
    <text evidence="2">The sequence shown here is derived from an EMBL/GenBank/DDBJ whole genome shotgun (WGS) entry which is preliminary data.</text>
</comment>
<sequence>MSNEAGPSKRRRMLPTTELEDTASEGSARQCSKCSYILQISHFASARRPSVLTKTCERCQNYGRQVPRQRQNRGSSPDNIRGPSEHNRLATRPLRNKNAAGDLIETTAPPGQYGAIEEKQFR</sequence>
<feature type="region of interest" description="Disordered" evidence="1">
    <location>
        <begin position="61"/>
        <end position="122"/>
    </location>
</feature>
<accession>M1WBC3</accession>
<dbReference type="Proteomes" id="UP000016801">
    <property type="component" value="Unassembled WGS sequence"/>
</dbReference>
<evidence type="ECO:0000256" key="1">
    <source>
        <dbReference type="SAM" id="MobiDB-lite"/>
    </source>
</evidence>
<feature type="region of interest" description="Disordered" evidence="1">
    <location>
        <begin position="1"/>
        <end position="29"/>
    </location>
</feature>
<dbReference type="VEuPathDB" id="FungiDB:CPUR_04829"/>
<gene>
    <name evidence="2" type="ORF">CPUR_04829</name>
</gene>
<name>M1WBC3_CLAP2</name>
<protein>
    <recommendedName>
        <fullName evidence="4">Stc1 domain-containing protein</fullName>
    </recommendedName>
</protein>